<reference evidence="2 3" key="1">
    <citation type="journal article" date="2013" name="Genome Announc.">
        <title>Draft Genome Sequence of the Methanotrophic Gammaproteobacterium Methyloglobulus morosus DSM 22980 Strain KoM1.</title>
        <authorList>
            <person name="Poehlein A."/>
            <person name="Deutzmann J.S."/>
            <person name="Daniel R."/>
            <person name="Simeonova D.D."/>
        </authorList>
    </citation>
    <scope>NUCLEOTIDE SEQUENCE [LARGE SCALE GENOMIC DNA]</scope>
    <source>
        <strain evidence="2 3">KoM1</strain>
    </source>
</reference>
<dbReference type="RefSeq" id="WP_023494834.1">
    <property type="nucleotide sequence ID" value="NZ_AYLO01000067.1"/>
</dbReference>
<protein>
    <submittedName>
        <fullName evidence="2">Uncharacterized protein</fullName>
    </submittedName>
</protein>
<dbReference type="Proteomes" id="UP000017842">
    <property type="component" value="Unassembled WGS sequence"/>
</dbReference>
<evidence type="ECO:0000313" key="2">
    <source>
        <dbReference type="EMBL" id="ESS72110.1"/>
    </source>
</evidence>
<name>V5BFQ3_9GAMM</name>
<keyword evidence="3" id="KW-1185">Reference proteome</keyword>
<sequence>MKISDLLSVPMTNRIEPITRFNWLPSNLTSLVALAIILTSGVVAMQNFRETKMPEIKSLAWYMANPKDALAQNKECYDNPQLKTTENCVNSLQALEITHKGPNS</sequence>
<organism evidence="2 3">
    <name type="scientific">Methyloglobulus morosus KoM1</name>
    <dbReference type="NCBI Taxonomy" id="1116472"/>
    <lineage>
        <taxon>Bacteria</taxon>
        <taxon>Pseudomonadati</taxon>
        <taxon>Pseudomonadota</taxon>
        <taxon>Gammaproteobacteria</taxon>
        <taxon>Methylococcales</taxon>
        <taxon>Methylococcaceae</taxon>
        <taxon>Methyloglobulus</taxon>
    </lineage>
</organism>
<dbReference type="EMBL" id="AYLO01000067">
    <property type="protein sequence ID" value="ESS72110.1"/>
    <property type="molecule type" value="Genomic_DNA"/>
</dbReference>
<dbReference type="AlphaFoldDB" id="V5BFQ3"/>
<keyword evidence="1" id="KW-0472">Membrane</keyword>
<dbReference type="eggNOG" id="ENOG5031Q39">
    <property type="taxonomic scope" value="Bacteria"/>
</dbReference>
<feature type="transmembrane region" description="Helical" evidence="1">
    <location>
        <begin position="28"/>
        <end position="48"/>
    </location>
</feature>
<dbReference type="OrthoDB" id="5573907at2"/>
<evidence type="ECO:0000313" key="3">
    <source>
        <dbReference type="Proteomes" id="UP000017842"/>
    </source>
</evidence>
<evidence type="ECO:0000256" key="1">
    <source>
        <dbReference type="SAM" id="Phobius"/>
    </source>
</evidence>
<keyword evidence="1" id="KW-1133">Transmembrane helix</keyword>
<proteinExistence type="predicted"/>
<accession>V5BFQ3</accession>
<keyword evidence="1" id="KW-0812">Transmembrane</keyword>
<gene>
    <name evidence="2" type="ORF">MGMO_70c00050</name>
</gene>
<comment type="caution">
    <text evidence="2">The sequence shown here is derived from an EMBL/GenBank/DDBJ whole genome shotgun (WGS) entry which is preliminary data.</text>
</comment>